<accession>A0A6L5XDB9</accession>
<dbReference type="Proteomes" id="UP000483362">
    <property type="component" value="Unassembled WGS sequence"/>
</dbReference>
<proteinExistence type="predicted"/>
<dbReference type="AlphaFoldDB" id="A0A6L5XDB9"/>
<comment type="caution">
    <text evidence="1">The sequence shown here is derived from an EMBL/GenBank/DDBJ whole genome shotgun (WGS) entry which is preliminary data.</text>
</comment>
<protein>
    <submittedName>
        <fullName evidence="1">Uncharacterized protein</fullName>
    </submittedName>
</protein>
<dbReference type="RefSeq" id="WP_154328288.1">
    <property type="nucleotide sequence ID" value="NZ_CP045696.1"/>
</dbReference>
<dbReference type="EMBL" id="VULT01000004">
    <property type="protein sequence ID" value="MSS16824.1"/>
    <property type="molecule type" value="Genomic_DNA"/>
</dbReference>
<reference evidence="1 2" key="1">
    <citation type="submission" date="2019-08" db="EMBL/GenBank/DDBJ databases">
        <title>In-depth cultivation of the pig gut microbiome towards novel bacterial diversity and tailored functional studies.</title>
        <authorList>
            <person name="Wylensek D."/>
            <person name="Hitch T.C.A."/>
            <person name="Clavel T."/>
        </authorList>
    </citation>
    <scope>NUCLEOTIDE SEQUENCE [LARGE SCALE GENOMIC DNA]</scope>
    <source>
        <strain evidence="1 2">Oil-RF-744-WCA-WT-10</strain>
    </source>
</reference>
<evidence type="ECO:0000313" key="2">
    <source>
        <dbReference type="Proteomes" id="UP000483362"/>
    </source>
</evidence>
<evidence type="ECO:0000313" key="1">
    <source>
        <dbReference type="EMBL" id="MSS16824.1"/>
    </source>
</evidence>
<gene>
    <name evidence="1" type="ORF">FYJ29_03455</name>
</gene>
<keyword evidence="2" id="KW-1185">Reference proteome</keyword>
<sequence length="68" mass="8194">MSWAEEQDWFGLEDLVIEAEQRAERAEELIKQGYWLQADLEPIALKSMNDRHLYNCIRMIEDGRLNRR</sequence>
<name>A0A6L5XDB9_9BACT</name>
<organism evidence="1 2">
    <name type="scientific">Sodaliphilus pleomorphus</name>
    <dbReference type="NCBI Taxonomy" id="2606626"/>
    <lineage>
        <taxon>Bacteria</taxon>
        <taxon>Pseudomonadati</taxon>
        <taxon>Bacteroidota</taxon>
        <taxon>Bacteroidia</taxon>
        <taxon>Bacteroidales</taxon>
        <taxon>Muribaculaceae</taxon>
        <taxon>Sodaliphilus</taxon>
    </lineage>
</organism>